<feature type="compositionally biased region" description="Basic and acidic residues" evidence="1">
    <location>
        <begin position="27"/>
        <end position="66"/>
    </location>
</feature>
<accession>A0A8R1HVJ2</accession>
<sequence length="113" mass="12561">MSDIVEVPDDFPSRSPDVECPFGEEGSSEKTMESRKRNAESVDGDEEKKSGESDIDIPAKKAKLDEPVEPNNEGEETDSDIEVLEVIREQEDSGNEEGNDRKELSENGKEDDD</sequence>
<feature type="compositionally biased region" description="Basic and acidic residues" evidence="1">
    <location>
        <begin position="98"/>
        <end position="113"/>
    </location>
</feature>
<evidence type="ECO:0000256" key="1">
    <source>
        <dbReference type="SAM" id="MobiDB-lite"/>
    </source>
</evidence>
<protein>
    <submittedName>
        <fullName evidence="2">Uncharacterized protein</fullName>
    </submittedName>
</protein>
<name>A0A8R1HVJ2_CAEJA</name>
<feature type="compositionally biased region" description="Acidic residues" evidence="1">
    <location>
        <begin position="72"/>
        <end position="83"/>
    </location>
</feature>
<organism evidence="2 3">
    <name type="scientific">Caenorhabditis japonica</name>
    <dbReference type="NCBI Taxonomy" id="281687"/>
    <lineage>
        <taxon>Eukaryota</taxon>
        <taxon>Metazoa</taxon>
        <taxon>Ecdysozoa</taxon>
        <taxon>Nematoda</taxon>
        <taxon>Chromadorea</taxon>
        <taxon>Rhabditida</taxon>
        <taxon>Rhabditina</taxon>
        <taxon>Rhabditomorpha</taxon>
        <taxon>Rhabditoidea</taxon>
        <taxon>Rhabditidae</taxon>
        <taxon>Peloderinae</taxon>
        <taxon>Caenorhabditis</taxon>
    </lineage>
</organism>
<evidence type="ECO:0000313" key="2">
    <source>
        <dbReference type="EnsemblMetazoa" id="CJA12069.1"/>
    </source>
</evidence>
<keyword evidence="3" id="KW-1185">Reference proteome</keyword>
<proteinExistence type="predicted"/>
<evidence type="ECO:0000313" key="3">
    <source>
        <dbReference type="Proteomes" id="UP000005237"/>
    </source>
</evidence>
<dbReference type="EnsemblMetazoa" id="CJA12069.1">
    <property type="protein sequence ID" value="CJA12069.1"/>
    <property type="gene ID" value="WBGene00131273"/>
</dbReference>
<dbReference type="Proteomes" id="UP000005237">
    <property type="component" value="Unassembled WGS sequence"/>
</dbReference>
<feature type="region of interest" description="Disordered" evidence="1">
    <location>
        <begin position="1"/>
        <end position="113"/>
    </location>
</feature>
<dbReference type="AlphaFoldDB" id="A0A8R1HVJ2"/>
<reference evidence="3" key="1">
    <citation type="submission" date="2010-08" db="EMBL/GenBank/DDBJ databases">
        <authorList>
            <consortium name="Caenorhabditis japonica Sequencing Consortium"/>
            <person name="Wilson R.K."/>
        </authorList>
    </citation>
    <scope>NUCLEOTIDE SEQUENCE [LARGE SCALE GENOMIC DNA]</scope>
    <source>
        <strain evidence="3">DF5081</strain>
    </source>
</reference>
<reference evidence="2" key="2">
    <citation type="submission" date="2022-06" db="UniProtKB">
        <authorList>
            <consortium name="EnsemblMetazoa"/>
        </authorList>
    </citation>
    <scope>IDENTIFICATION</scope>
    <source>
        <strain evidence="2">DF5081</strain>
    </source>
</reference>